<keyword evidence="7 8" id="KW-0012">Acyltransferase</keyword>
<comment type="pathway">
    <text evidence="8">Nucleotide-sugar biosynthesis; UDP-N-acetyl-alpha-D-glucosamine biosynthesis; N-acetyl-alpha-D-glucosamine 1-phosphate from alpha-D-glucosamine 6-phosphate (route I): step 1/2.</text>
</comment>
<name>A0AAN9U644_9PEZI</name>
<dbReference type="EC" id="2.3.1.4" evidence="8"/>
<organism evidence="10 11">
    <name type="scientific">Cytospora paraplurivora</name>
    <dbReference type="NCBI Taxonomy" id="2898453"/>
    <lineage>
        <taxon>Eukaryota</taxon>
        <taxon>Fungi</taxon>
        <taxon>Dikarya</taxon>
        <taxon>Ascomycota</taxon>
        <taxon>Pezizomycotina</taxon>
        <taxon>Sordariomycetes</taxon>
        <taxon>Sordariomycetidae</taxon>
        <taxon>Diaporthales</taxon>
        <taxon>Cytosporaceae</taxon>
        <taxon>Cytospora</taxon>
    </lineage>
</organism>
<keyword evidence="6" id="KW-0472">Membrane</keyword>
<dbReference type="CDD" id="cd04301">
    <property type="entry name" value="NAT_SF"/>
    <property type="match status" value="1"/>
</dbReference>
<keyword evidence="11" id="KW-1185">Reference proteome</keyword>
<dbReference type="InterPro" id="IPR016181">
    <property type="entry name" value="Acyl_CoA_acyltransferase"/>
</dbReference>
<dbReference type="FunFam" id="3.40.630.30:FF:000048">
    <property type="entry name" value="Glucosamine 6-phosphate N-acetyltransferase"/>
    <property type="match status" value="1"/>
</dbReference>
<dbReference type="Gene3D" id="3.40.630.30">
    <property type="match status" value="1"/>
</dbReference>
<dbReference type="PANTHER" id="PTHR13355">
    <property type="entry name" value="GLUCOSAMINE 6-PHOSPHATE N-ACETYLTRANSFERASE"/>
    <property type="match status" value="1"/>
</dbReference>
<dbReference type="GO" id="GO:0004343">
    <property type="term" value="F:glucosamine 6-phosphate N-acetyltransferase activity"/>
    <property type="evidence" value="ECO:0007669"/>
    <property type="project" value="UniProtKB-UniRule"/>
</dbReference>
<evidence type="ECO:0000313" key="11">
    <source>
        <dbReference type="Proteomes" id="UP001320245"/>
    </source>
</evidence>
<evidence type="ECO:0000256" key="5">
    <source>
        <dbReference type="ARBA" id="ARBA00022824"/>
    </source>
</evidence>
<comment type="caution">
    <text evidence="10">The sequence shown here is derived from an EMBL/GenBank/DDBJ whole genome shotgun (WGS) entry which is preliminary data.</text>
</comment>
<accession>A0AAN9U644</accession>
<comment type="subcellular location">
    <subcellularLocation>
        <location evidence="1">Endomembrane system</location>
        <topology evidence="1">Peripheral membrane protein</topology>
    </subcellularLocation>
    <subcellularLocation>
        <location evidence="2">Endoplasmic reticulum membrane</location>
    </subcellularLocation>
</comment>
<gene>
    <name evidence="10" type="primary">GNA1_2</name>
    <name evidence="10" type="ORF">SLS53_005950</name>
</gene>
<evidence type="ECO:0000256" key="2">
    <source>
        <dbReference type="ARBA" id="ARBA00004586"/>
    </source>
</evidence>
<evidence type="ECO:0000256" key="3">
    <source>
        <dbReference type="ARBA" id="ARBA00011738"/>
    </source>
</evidence>
<dbReference type="PANTHER" id="PTHR13355:SF11">
    <property type="entry name" value="GLUCOSAMINE 6-PHOSPHATE N-ACETYLTRANSFERASE"/>
    <property type="match status" value="1"/>
</dbReference>
<evidence type="ECO:0000256" key="8">
    <source>
        <dbReference type="RuleBase" id="RU365086"/>
    </source>
</evidence>
<evidence type="ECO:0000256" key="6">
    <source>
        <dbReference type="ARBA" id="ARBA00023136"/>
    </source>
</evidence>
<dbReference type="AlphaFoldDB" id="A0AAN9U644"/>
<dbReference type="Proteomes" id="UP001320245">
    <property type="component" value="Unassembled WGS sequence"/>
</dbReference>
<evidence type="ECO:0000313" key="10">
    <source>
        <dbReference type="EMBL" id="KAK7739052.1"/>
    </source>
</evidence>
<keyword evidence="4 8" id="KW-0808">Transferase</keyword>
<evidence type="ECO:0000256" key="4">
    <source>
        <dbReference type="ARBA" id="ARBA00022679"/>
    </source>
</evidence>
<evidence type="ECO:0000256" key="7">
    <source>
        <dbReference type="ARBA" id="ARBA00023315"/>
    </source>
</evidence>
<dbReference type="GO" id="GO:0006048">
    <property type="term" value="P:UDP-N-acetylglucosamine biosynthetic process"/>
    <property type="evidence" value="ECO:0007669"/>
    <property type="project" value="UniProtKB-UniRule"/>
</dbReference>
<reference evidence="10 11" key="1">
    <citation type="journal article" date="2023" name="PLoS ONE">
        <title>Cytospora paraplurivora sp. nov. isolated from orchards with fruit tree decline syndrome in Ontario, Canada.</title>
        <authorList>
            <person name="Ilyukhin E."/>
            <person name="Nguyen H.D.T."/>
            <person name="Castle A.J."/>
            <person name="Ellouze W."/>
        </authorList>
    </citation>
    <scope>NUCLEOTIDE SEQUENCE [LARGE SCALE GENOMIC DNA]</scope>
    <source>
        <strain evidence="10 11">FDS-564</strain>
    </source>
</reference>
<comment type="subunit">
    <text evidence="3">Homodimer.</text>
</comment>
<comment type="catalytic activity">
    <reaction evidence="8">
        <text>D-glucosamine 6-phosphate + acetyl-CoA = N-acetyl-D-glucosamine 6-phosphate + CoA + H(+)</text>
        <dbReference type="Rhea" id="RHEA:10292"/>
        <dbReference type="ChEBI" id="CHEBI:15378"/>
        <dbReference type="ChEBI" id="CHEBI:57287"/>
        <dbReference type="ChEBI" id="CHEBI:57288"/>
        <dbReference type="ChEBI" id="CHEBI:57513"/>
        <dbReference type="ChEBI" id="CHEBI:58725"/>
        <dbReference type="EC" id="2.3.1.4"/>
    </reaction>
</comment>
<dbReference type="GO" id="GO:0005789">
    <property type="term" value="C:endoplasmic reticulum membrane"/>
    <property type="evidence" value="ECO:0007669"/>
    <property type="project" value="UniProtKB-SubCell"/>
</dbReference>
<dbReference type="SUPFAM" id="SSF55729">
    <property type="entry name" value="Acyl-CoA N-acyltransferases (Nat)"/>
    <property type="match status" value="1"/>
</dbReference>
<evidence type="ECO:0000259" key="9">
    <source>
        <dbReference type="PROSITE" id="PS51186"/>
    </source>
</evidence>
<feature type="domain" description="N-acetyltransferase" evidence="9">
    <location>
        <begin position="25"/>
        <end position="173"/>
    </location>
</feature>
<dbReference type="EMBL" id="JAJSPL020000024">
    <property type="protein sequence ID" value="KAK7739052.1"/>
    <property type="molecule type" value="Genomic_DNA"/>
</dbReference>
<keyword evidence="5" id="KW-0256">Endoplasmic reticulum</keyword>
<dbReference type="PROSITE" id="PS51186">
    <property type="entry name" value="GNAT"/>
    <property type="match status" value="1"/>
</dbReference>
<protein>
    <recommendedName>
        <fullName evidence="8">Glucosamine 6-phosphate N-acetyltransferase</fullName>
        <ecNumber evidence="8">2.3.1.4</ecNumber>
    </recommendedName>
</protein>
<dbReference type="InterPro" id="IPR000182">
    <property type="entry name" value="GNAT_dom"/>
</dbReference>
<dbReference type="InterPro" id="IPR039143">
    <property type="entry name" value="GNPNAT1-like"/>
</dbReference>
<dbReference type="Pfam" id="PF00583">
    <property type="entry name" value="Acetyltransf_1"/>
    <property type="match status" value="1"/>
</dbReference>
<proteinExistence type="inferred from homology"/>
<sequence length="176" mass="19802">MSTVEALFSPSLISAEVSSSLPDGFTIRPLRKSDFNKGYLDCLRVLTWVGDITEDEWNERYDQMAKATGTYYLLALEHEDRIVGTGSLVVERKFIHNRGLVGHIEEIAIAKELQGKGLGLKMIQALDSVGKSVGCYKHILNCGPKNEPFYVKCGYRNSGIEMSRYFEQSKDNYHQG</sequence>
<comment type="similarity">
    <text evidence="8">Belongs to the acetyltransferase family. GNA1 subfamily.</text>
</comment>
<evidence type="ECO:0000256" key="1">
    <source>
        <dbReference type="ARBA" id="ARBA00004184"/>
    </source>
</evidence>